<evidence type="ECO:0000256" key="1">
    <source>
        <dbReference type="ARBA" id="ARBA00022801"/>
    </source>
</evidence>
<dbReference type="GeneID" id="9499133"/>
<feature type="domain" description="Tyrosine-protein phosphatase" evidence="3">
    <location>
        <begin position="3"/>
        <end position="139"/>
    </location>
</feature>
<gene>
    <name evidence="5" type="ordered locus">ASAC_0895</name>
</gene>
<dbReference type="Pfam" id="PF00782">
    <property type="entry name" value="DSPc"/>
    <property type="match status" value="1"/>
</dbReference>
<evidence type="ECO:0000313" key="6">
    <source>
        <dbReference type="Proteomes" id="UP000000346"/>
    </source>
</evidence>
<keyword evidence="1" id="KW-0378">Hydrolase</keyword>
<dbReference type="InterPro" id="IPR029021">
    <property type="entry name" value="Prot-tyrosine_phosphatase-like"/>
</dbReference>
<dbReference type="SMART" id="SM00195">
    <property type="entry name" value="DSPc"/>
    <property type="match status" value="1"/>
</dbReference>
<dbReference type="RefSeq" id="WP_013266813.1">
    <property type="nucleotide sequence ID" value="NC_014374.1"/>
</dbReference>
<dbReference type="PANTHER" id="PTHR46274">
    <property type="entry name" value="PHOSPHATIDYLINOSITOL PHOSPHATASE"/>
    <property type="match status" value="1"/>
</dbReference>
<dbReference type="PROSITE" id="PS00383">
    <property type="entry name" value="TYR_PHOSPHATASE_1"/>
    <property type="match status" value="1"/>
</dbReference>
<dbReference type="InterPro" id="IPR016130">
    <property type="entry name" value="Tyr_Pase_AS"/>
</dbReference>
<dbReference type="OrthoDB" id="117569at2157"/>
<proteinExistence type="predicted"/>
<reference evidence="5 6" key="1">
    <citation type="journal article" date="2010" name="Appl. Environ. Microbiol.">
        <title>The genome sequence of the crenarchaeon Acidilobus saccharovorans supports a new order, Acidilobales, and suggests an important ecological role in terrestrial acidic hot springs.</title>
        <authorList>
            <person name="Mardanov A.V."/>
            <person name="Svetlitchnyi V.A."/>
            <person name="Beletsky A.V."/>
            <person name="Prokofeva M.I."/>
            <person name="Bonch-Osmolovskaya E.A."/>
            <person name="Ravin N.V."/>
            <person name="Skryabin K.G."/>
        </authorList>
    </citation>
    <scope>NUCLEOTIDE SEQUENCE [LARGE SCALE GENOMIC DNA]</scope>
    <source>
        <strain evidence="6">DSM 16705 / JCM 18335 / VKM B-2471 / 345-15</strain>
    </source>
</reference>
<sequence>MRGPAEVVPNLYAGPGCVDLDEYDIKVDVIITLDPSCPAEATGSSREVYPIRDMEVEPIGNTASAIAAIAKHLEQGRRVYVHCYAGCGRTGTVVSGYLILFRDMSPEEAVNAFEGARGCGPESEEQLMFLDLLEVMKRRLGPWGTIRELSQGMGLGDVLSGI</sequence>
<dbReference type="EMBL" id="CP001742">
    <property type="protein sequence ID" value="ADL19301.1"/>
    <property type="molecule type" value="Genomic_DNA"/>
</dbReference>
<dbReference type="AlphaFoldDB" id="D9Q1W3"/>
<dbReference type="Proteomes" id="UP000000346">
    <property type="component" value="Chromosome"/>
</dbReference>
<evidence type="ECO:0000259" key="3">
    <source>
        <dbReference type="PROSITE" id="PS50054"/>
    </source>
</evidence>
<accession>D9Q1W3</accession>
<dbReference type="KEGG" id="asc:ASAC_0895"/>
<dbReference type="InterPro" id="IPR000340">
    <property type="entry name" value="Dual-sp_phosphatase_cat-dom"/>
</dbReference>
<dbReference type="GO" id="GO:0004721">
    <property type="term" value="F:phosphoprotein phosphatase activity"/>
    <property type="evidence" value="ECO:0007669"/>
    <property type="project" value="UniProtKB-KW"/>
</dbReference>
<dbReference type="HOGENOM" id="CLU_1615228_0_0_2"/>
<dbReference type="FunFam" id="3.90.190.10:FF:000157">
    <property type="entry name" value="Protein-tyrosine phosphatase"/>
    <property type="match status" value="1"/>
</dbReference>
<dbReference type="PROSITE" id="PS50056">
    <property type="entry name" value="TYR_PHOSPHATASE_2"/>
    <property type="match status" value="1"/>
</dbReference>
<dbReference type="SUPFAM" id="SSF52799">
    <property type="entry name" value="(Phosphotyrosine protein) phosphatases II"/>
    <property type="match status" value="1"/>
</dbReference>
<dbReference type="PROSITE" id="PS50054">
    <property type="entry name" value="TYR_PHOSPHATASE_DUAL"/>
    <property type="match status" value="1"/>
</dbReference>
<keyword evidence="2" id="KW-0904">Protein phosphatase</keyword>
<dbReference type="PANTHER" id="PTHR46274:SF6">
    <property type="entry name" value="TYR_PHOSPHATASE_2 DOMAIN-CONTAINING PROTEIN"/>
    <property type="match status" value="1"/>
</dbReference>
<dbReference type="InterPro" id="IPR020422">
    <property type="entry name" value="TYR_PHOSPHATASE_DUAL_dom"/>
</dbReference>
<dbReference type="InParanoid" id="D9Q1W3"/>
<dbReference type="eggNOG" id="arCOG03413">
    <property type="taxonomic scope" value="Archaea"/>
</dbReference>
<name>D9Q1W3_ACIS3</name>
<evidence type="ECO:0000256" key="2">
    <source>
        <dbReference type="ARBA" id="ARBA00022912"/>
    </source>
</evidence>
<evidence type="ECO:0000313" key="5">
    <source>
        <dbReference type="EMBL" id="ADL19301.1"/>
    </source>
</evidence>
<dbReference type="CDD" id="cd14498">
    <property type="entry name" value="DSP"/>
    <property type="match status" value="1"/>
</dbReference>
<dbReference type="Gene3D" id="3.90.190.10">
    <property type="entry name" value="Protein tyrosine phosphatase superfamily"/>
    <property type="match status" value="1"/>
</dbReference>
<feature type="domain" description="Tyrosine specific protein phosphatases" evidence="4">
    <location>
        <begin position="60"/>
        <end position="128"/>
    </location>
</feature>
<evidence type="ECO:0000259" key="4">
    <source>
        <dbReference type="PROSITE" id="PS50056"/>
    </source>
</evidence>
<dbReference type="InterPro" id="IPR000387">
    <property type="entry name" value="Tyr_Pase_dom"/>
</dbReference>
<dbReference type="STRING" id="666510.ASAC_0895"/>
<keyword evidence="6" id="KW-1185">Reference proteome</keyword>
<organism evidence="5 6">
    <name type="scientific">Acidilobus saccharovorans (strain DSM 16705 / JCM 18335 / VKM B-2471 / 345-15)</name>
    <dbReference type="NCBI Taxonomy" id="666510"/>
    <lineage>
        <taxon>Archaea</taxon>
        <taxon>Thermoproteota</taxon>
        <taxon>Thermoprotei</taxon>
        <taxon>Acidilobales</taxon>
        <taxon>Acidilobaceae</taxon>
        <taxon>Acidilobus</taxon>
    </lineage>
</organism>
<protein>
    <submittedName>
        <fullName evidence="5">Uncharacterized protein</fullName>
    </submittedName>
</protein>